<evidence type="ECO:0000313" key="1">
    <source>
        <dbReference type="EnsemblMetazoa" id="Aqu2.1.23075_001"/>
    </source>
</evidence>
<reference evidence="1" key="1">
    <citation type="submission" date="2017-05" db="UniProtKB">
        <authorList>
            <consortium name="EnsemblMetazoa"/>
        </authorList>
    </citation>
    <scope>IDENTIFICATION</scope>
</reference>
<sequence length="59" mass="6482">LSVIGDNISQDRVVYPFASLPESFDMLVTAFEANSDVPNLETVIKSSDIKKGNRLNGRL</sequence>
<accession>A0A1X7U5P7</accession>
<dbReference type="AlphaFoldDB" id="A0A1X7U5P7"/>
<name>A0A1X7U5P7_AMPQE</name>
<dbReference type="EnsemblMetazoa" id="Aqu2.1.23075_001">
    <property type="protein sequence ID" value="Aqu2.1.23075_001"/>
    <property type="gene ID" value="Aqu2.1.23075"/>
</dbReference>
<organism evidence="1">
    <name type="scientific">Amphimedon queenslandica</name>
    <name type="common">Sponge</name>
    <dbReference type="NCBI Taxonomy" id="400682"/>
    <lineage>
        <taxon>Eukaryota</taxon>
        <taxon>Metazoa</taxon>
        <taxon>Porifera</taxon>
        <taxon>Demospongiae</taxon>
        <taxon>Heteroscleromorpha</taxon>
        <taxon>Haplosclerida</taxon>
        <taxon>Niphatidae</taxon>
        <taxon>Amphimedon</taxon>
    </lineage>
</organism>
<proteinExistence type="predicted"/>
<dbReference type="InParanoid" id="A0A1X7U5P7"/>
<protein>
    <submittedName>
        <fullName evidence="1">Uncharacterized protein</fullName>
    </submittedName>
</protein>